<keyword evidence="1" id="KW-0812">Transmembrane</keyword>
<dbReference type="AlphaFoldDB" id="A0A5D4HBK0"/>
<name>A0A5D4HBK0_9SPHI</name>
<feature type="transmembrane region" description="Helical" evidence="1">
    <location>
        <begin position="378"/>
        <end position="395"/>
    </location>
</feature>
<accession>A0A5D4HBK0</accession>
<evidence type="ECO:0000256" key="1">
    <source>
        <dbReference type="SAM" id="Phobius"/>
    </source>
</evidence>
<organism evidence="2 3">
    <name type="scientific">Sphingobacterium phlebotomi</name>
    <dbReference type="NCBI Taxonomy" id="2605433"/>
    <lineage>
        <taxon>Bacteria</taxon>
        <taxon>Pseudomonadati</taxon>
        <taxon>Bacteroidota</taxon>
        <taxon>Sphingobacteriia</taxon>
        <taxon>Sphingobacteriales</taxon>
        <taxon>Sphingobacteriaceae</taxon>
        <taxon>Sphingobacterium</taxon>
    </lineage>
</organism>
<feature type="transmembrane region" description="Helical" evidence="1">
    <location>
        <begin position="20"/>
        <end position="41"/>
    </location>
</feature>
<evidence type="ECO:0000313" key="2">
    <source>
        <dbReference type="EMBL" id="TYR36885.1"/>
    </source>
</evidence>
<gene>
    <name evidence="2" type="ORF">FXV77_06820</name>
</gene>
<sequence>MKNLLPVCMFLLIYSPKIGGSIDSMSIFCSLTFVMSFLVDQRTTIFKNIGRPTLMYILFGAVMVGYVLILKAFYGLTDNYQVLRFGRVIINVLGIFGLVRLYIFYFRGENYGERLIFHLWCCVIAHSVLMLLMFLIPAVNNFVLTQLVQLDENNRTFETRLLGQRIGGLTSTWDAASGIQSLGILLLPFILHYKRHSKKARILIYLSIPISFIAIFVSGVTGLVNIVVVSVLLLLFNFRYLQKYIGRAIKLVVVFLLLAIPIVTFLRANADADWVRNSSIGRTLFMITQDETMYQRSNRSVTADETLERISNNMYFIPDEDIVFLFGKGGSGRSEDYRIKADPGPTLNLHNLGIFFVLLVYGYCFSMLLKAIRVTRSVRLLGMATTAILLTIMIIDAKVMYLLARQSLSIMLIAYYTIFACLSRTNKA</sequence>
<keyword evidence="1" id="KW-0472">Membrane</keyword>
<protein>
    <recommendedName>
        <fullName evidence="4">O-antigen ligase-like membrane protein</fullName>
    </recommendedName>
</protein>
<dbReference type="RefSeq" id="WP_148918472.1">
    <property type="nucleotide sequence ID" value="NZ_VTAV01000003.1"/>
</dbReference>
<evidence type="ECO:0008006" key="4">
    <source>
        <dbReference type="Google" id="ProtNLM"/>
    </source>
</evidence>
<feature type="transmembrane region" description="Helical" evidence="1">
    <location>
        <begin position="352"/>
        <end position="371"/>
    </location>
</feature>
<feature type="transmembrane region" description="Helical" evidence="1">
    <location>
        <begin position="115"/>
        <end position="136"/>
    </location>
</feature>
<feature type="transmembrane region" description="Helical" evidence="1">
    <location>
        <begin position="223"/>
        <end position="241"/>
    </location>
</feature>
<reference evidence="2 3" key="1">
    <citation type="submission" date="2019-08" db="EMBL/GenBank/DDBJ databases">
        <title>Phlebobacter frassis gen. nov. sp. nov., a new member of family Sphingobacteriaceae isolated from sand fly rearing media.</title>
        <authorList>
            <person name="Kakumanu M.L."/>
            <person name="Marayati B.F."/>
            <person name="Wada-Katsumata A."/>
            <person name="Wasserberg G."/>
            <person name="Schal C."/>
            <person name="Apperson C.S."/>
            <person name="Ponnusamy L."/>
        </authorList>
    </citation>
    <scope>NUCLEOTIDE SEQUENCE [LARGE SCALE GENOMIC DNA]</scope>
    <source>
        <strain evidence="2 3">SSI9</strain>
    </source>
</reference>
<evidence type="ECO:0000313" key="3">
    <source>
        <dbReference type="Proteomes" id="UP000322362"/>
    </source>
</evidence>
<feature type="transmembrane region" description="Helical" evidence="1">
    <location>
        <begin position="53"/>
        <end position="73"/>
    </location>
</feature>
<proteinExistence type="predicted"/>
<feature type="transmembrane region" description="Helical" evidence="1">
    <location>
        <begin position="248"/>
        <end position="268"/>
    </location>
</feature>
<keyword evidence="1" id="KW-1133">Transmembrane helix</keyword>
<dbReference type="Proteomes" id="UP000322362">
    <property type="component" value="Unassembled WGS sequence"/>
</dbReference>
<feature type="transmembrane region" description="Helical" evidence="1">
    <location>
        <begin position="85"/>
        <end position="103"/>
    </location>
</feature>
<comment type="caution">
    <text evidence="2">The sequence shown here is derived from an EMBL/GenBank/DDBJ whole genome shotgun (WGS) entry which is preliminary data.</text>
</comment>
<feature type="transmembrane region" description="Helical" evidence="1">
    <location>
        <begin position="175"/>
        <end position="193"/>
    </location>
</feature>
<dbReference type="EMBL" id="VTAV01000003">
    <property type="protein sequence ID" value="TYR36885.1"/>
    <property type="molecule type" value="Genomic_DNA"/>
</dbReference>
<keyword evidence="3" id="KW-1185">Reference proteome</keyword>